<dbReference type="Gene3D" id="3.40.50.300">
    <property type="entry name" value="P-loop containing nucleotide triphosphate hydrolases"/>
    <property type="match status" value="1"/>
</dbReference>
<evidence type="ECO:0008006" key="4">
    <source>
        <dbReference type="Google" id="ProtNLM"/>
    </source>
</evidence>
<name>A0A2S6GKU7_9PSEU</name>
<evidence type="ECO:0000313" key="3">
    <source>
        <dbReference type="Proteomes" id="UP000239203"/>
    </source>
</evidence>
<protein>
    <recommendedName>
        <fullName evidence="4">FtsK domain-containing protein</fullName>
    </recommendedName>
</protein>
<reference evidence="2 3" key="1">
    <citation type="submission" date="2018-02" db="EMBL/GenBank/DDBJ databases">
        <title>Genomic Encyclopedia of Archaeal and Bacterial Type Strains, Phase II (KMG-II): from individual species to whole genera.</title>
        <authorList>
            <person name="Goeker M."/>
        </authorList>
    </citation>
    <scope>NUCLEOTIDE SEQUENCE [LARGE SCALE GENOMIC DNA]</scope>
    <source>
        <strain evidence="2 3">YU 961-1</strain>
    </source>
</reference>
<comment type="caution">
    <text evidence="2">The sequence shown here is derived from an EMBL/GenBank/DDBJ whole genome shotgun (WGS) entry which is preliminary data.</text>
</comment>
<dbReference type="InterPro" id="IPR027417">
    <property type="entry name" value="P-loop_NTPase"/>
</dbReference>
<evidence type="ECO:0000256" key="1">
    <source>
        <dbReference type="SAM" id="MobiDB-lite"/>
    </source>
</evidence>
<dbReference type="EMBL" id="PTIX01000012">
    <property type="protein sequence ID" value="PPK65766.1"/>
    <property type="molecule type" value="Genomic_DNA"/>
</dbReference>
<feature type="region of interest" description="Disordered" evidence="1">
    <location>
        <begin position="565"/>
        <end position="599"/>
    </location>
</feature>
<accession>A0A2S6GKU7</accession>
<proteinExistence type="predicted"/>
<dbReference type="SUPFAM" id="SSF52540">
    <property type="entry name" value="P-loop containing nucleoside triphosphate hydrolases"/>
    <property type="match status" value="1"/>
</dbReference>
<feature type="compositionally biased region" description="Acidic residues" evidence="1">
    <location>
        <begin position="528"/>
        <end position="539"/>
    </location>
</feature>
<dbReference type="AlphaFoldDB" id="A0A2S6GKU7"/>
<dbReference type="OrthoDB" id="5165844at2"/>
<dbReference type="CDD" id="cd01127">
    <property type="entry name" value="TrwB_TraG_TraD_VirD4"/>
    <property type="match status" value="1"/>
</dbReference>
<organism evidence="2 3">
    <name type="scientific">Actinokineospora auranticolor</name>
    <dbReference type="NCBI Taxonomy" id="155976"/>
    <lineage>
        <taxon>Bacteria</taxon>
        <taxon>Bacillati</taxon>
        <taxon>Actinomycetota</taxon>
        <taxon>Actinomycetes</taxon>
        <taxon>Pseudonocardiales</taxon>
        <taxon>Pseudonocardiaceae</taxon>
        <taxon>Actinokineospora</taxon>
    </lineage>
</organism>
<sequence length="677" mass="72616">MRRNTNAVTMVAADEATTPRLWAKVGSQAGVLAPPWLLLAGTAGAGALSHAVWGDPGEVTWAAVAATLGTTGLSSLTWAITHARRLLGRVHASATVAATGAWLTTATVTGLDSEVVTGALWWGGAGLALSWNLRTVIRRLDPDQQGGADALATLFDKAKDQAGLKGARARATQVTDRKIKGVVALAPGEATVHDAQRSIGKLESGMQVPPGTLALAANPDRADLAEITVSDPRVLRTPIPWPGPSRPGASVAEPLRVGGWQDGDDGEFILPGRHLQVMGMSGSGKSFGSAWNTLAELMTRRDVQIIAIDTSKDEQTLGPLKPGLAALVTDQNSAVEMLRRLHRQIPERTKTLGRNGYSKWSEGCGMDFVVLWIEEASKFLAALSGKDEERFEEIVKEARSAGVAIVLSLQRSDYTQMPTLVRGQLSKWCFGLGSSDDAKWGLSTRQQKVDTVAPEEWEANYPGMSYLDAQGVSEKHAMMPLRCYSWGETTYRDAMAAHLAEYHQPHAPDPLTARLLGPTATDTRDTDLTDTDDEDTEEWDVAADELDEAARRDPELADPDTAVTAAARPDTPIQHPTAEEAQAVESDPPARRATPAQSRAALHDWLTERVAAGHDTFTASDPSLAALRHHLGMGRSWTYKVLGELQEAGRLTVHNGVYTIEPDTDHTPDVDTGQLAA</sequence>
<dbReference type="RefSeq" id="WP_146108163.1">
    <property type="nucleotide sequence ID" value="NZ_CP154825.1"/>
</dbReference>
<feature type="region of interest" description="Disordered" evidence="1">
    <location>
        <begin position="508"/>
        <end position="539"/>
    </location>
</feature>
<keyword evidence="3" id="KW-1185">Reference proteome</keyword>
<evidence type="ECO:0000313" key="2">
    <source>
        <dbReference type="EMBL" id="PPK65766.1"/>
    </source>
</evidence>
<dbReference type="Proteomes" id="UP000239203">
    <property type="component" value="Unassembled WGS sequence"/>
</dbReference>
<gene>
    <name evidence="2" type="ORF">CLV40_11225</name>
</gene>